<feature type="transmembrane region" description="Helical" evidence="13">
    <location>
        <begin position="490"/>
        <end position="507"/>
    </location>
</feature>
<comment type="subunit">
    <text evidence="9">Interacts with EMP65.</text>
</comment>
<dbReference type="FunFam" id="2.60.120.260:FF:000099">
    <property type="entry name" value="Uncharacterized protein, isoform C"/>
    <property type="match status" value="1"/>
</dbReference>
<dbReference type="Proteomes" id="UP000590412">
    <property type="component" value="Unassembled WGS sequence"/>
</dbReference>
<accession>A0A8X7NQY8</accession>
<feature type="signal peptide" evidence="14">
    <location>
        <begin position="1"/>
        <end position="20"/>
    </location>
</feature>
<evidence type="ECO:0000256" key="3">
    <source>
        <dbReference type="ARBA" id="ARBA00022729"/>
    </source>
</evidence>
<dbReference type="SUPFAM" id="SSF49785">
    <property type="entry name" value="Galactose-binding domain-like"/>
    <property type="match status" value="1"/>
</dbReference>
<dbReference type="GO" id="GO:0034975">
    <property type="term" value="P:protein folding in endoplasmic reticulum"/>
    <property type="evidence" value="ECO:0007669"/>
    <property type="project" value="TreeGrafter"/>
</dbReference>
<keyword evidence="3 14" id="KW-0732">Signal</keyword>
<proteinExistence type="inferred from homology"/>
<evidence type="ECO:0000256" key="8">
    <source>
        <dbReference type="ARBA" id="ARBA00061226"/>
    </source>
</evidence>
<organism evidence="16 17">
    <name type="scientific">Candida parapsilosis</name>
    <name type="common">Yeast</name>
    <dbReference type="NCBI Taxonomy" id="5480"/>
    <lineage>
        <taxon>Eukaryota</taxon>
        <taxon>Fungi</taxon>
        <taxon>Dikarya</taxon>
        <taxon>Ascomycota</taxon>
        <taxon>Saccharomycotina</taxon>
        <taxon>Pichiomycetes</taxon>
        <taxon>Debaryomycetaceae</taxon>
        <taxon>Candida/Lodderomyces clade</taxon>
        <taxon>Candida</taxon>
    </lineage>
</organism>
<dbReference type="PANTHER" id="PTHR12953">
    <property type="entry name" value="MEMBRANE PROTEIN CH1 RELATED"/>
    <property type="match status" value="1"/>
</dbReference>
<keyword evidence="11" id="KW-0175">Coiled coil</keyword>
<evidence type="ECO:0000259" key="15">
    <source>
        <dbReference type="PROSITE" id="PS51469"/>
    </source>
</evidence>
<dbReference type="Pfam" id="PF07738">
    <property type="entry name" value="Sad1_UNC"/>
    <property type="match status" value="1"/>
</dbReference>
<protein>
    <recommendedName>
        <fullName evidence="10">SUN-like protein 1</fullName>
    </recommendedName>
</protein>
<reference evidence="16" key="1">
    <citation type="submission" date="2020-03" db="EMBL/GenBank/DDBJ databases">
        <title>FDA dAtabase for Regulatory Grade micrObial Sequences (FDA-ARGOS): Supporting development and validation of Infectious Disease Dx tests.</title>
        <authorList>
            <person name="Campos J."/>
            <person name="Goldberg B."/>
            <person name="Tallon L."/>
            <person name="Sadzewicz L."/>
            <person name="Vavikolanu K."/>
            <person name="Mehta A."/>
            <person name="Aluvathingal J."/>
            <person name="Nadendla S."/>
            <person name="Nandy P."/>
            <person name="Geyer C."/>
            <person name="Yan Y."/>
            <person name="Sichtig H."/>
        </authorList>
    </citation>
    <scope>NUCLEOTIDE SEQUENCE [LARGE SCALE GENOMIC DNA]</scope>
    <source>
        <strain evidence="16">FDAARGOS_652</strain>
    </source>
</reference>
<sequence>MLSTWLSIALICLYGCVCQARKDDEKDPFTNTSSQEYSPINDSLPVFLSTEIPSFANAYDGRQDLYLQSPVIQPHSSNESHADSVIDDCHFMSFEEWKKQKIETNTSLSNTSRNNTEPLKPSANVSTTNATAFSVVAVTEQEGTVYKNKFNFASADCAATIVKTNSQAKGAPAILKENKDSYLLNECSVKNKFIVVELCQDILVSQVVLGNYEFFSSMYKDIRVSVSDRFPTQNWRELGQFTAQNIRDIQTFNIDNPLIWARYLKLEILSHYGNEFYCPISVIRVHGKTMIDEFKEDEEVSSLQNQKDATIKELDSKDNELESLINDTFNECSVVLPHLLLNEFLKDFNTTHNNHCLPSDDTNSSSSITSTTATITTTQESIYKNIIKRLTLLESNATLSLLYIEEQSKLLSIAFQNLEKRQTANFNNLLRSVNSTLLNQLSIFKESYHEMYSQYSELFHLQDHKYKHFISESNVRIKNISSDLTFQKRLSFFNSVIIICLLVYVILTREVNVEVQTRSSGRRDKSLFGTRQQGRSSSLDGSRKNRLSISDPILAPTKSMHDDPHPKHRKST</sequence>
<evidence type="ECO:0000256" key="12">
    <source>
        <dbReference type="SAM" id="MobiDB-lite"/>
    </source>
</evidence>
<evidence type="ECO:0000256" key="1">
    <source>
        <dbReference type="ARBA" id="ARBA00004115"/>
    </source>
</evidence>
<dbReference type="Gene3D" id="2.60.120.260">
    <property type="entry name" value="Galactose-binding domain-like"/>
    <property type="match status" value="1"/>
</dbReference>
<feature type="region of interest" description="Disordered" evidence="12">
    <location>
        <begin position="522"/>
        <end position="572"/>
    </location>
</feature>
<feature type="compositionally biased region" description="Polar residues" evidence="12">
    <location>
        <begin position="529"/>
        <end position="540"/>
    </location>
</feature>
<dbReference type="PANTHER" id="PTHR12953:SF0">
    <property type="entry name" value="SUN DOMAIN-CONTAINING OSSIFICATION FACTOR"/>
    <property type="match status" value="1"/>
</dbReference>
<keyword evidence="4" id="KW-0256">Endoplasmic reticulum</keyword>
<evidence type="ECO:0000256" key="6">
    <source>
        <dbReference type="ARBA" id="ARBA00023136"/>
    </source>
</evidence>
<evidence type="ECO:0000256" key="10">
    <source>
        <dbReference type="ARBA" id="ARBA00075366"/>
    </source>
</evidence>
<dbReference type="InterPro" id="IPR045120">
    <property type="entry name" value="Suco/Slp1-like"/>
</dbReference>
<keyword evidence="5 13" id="KW-1133">Transmembrane helix</keyword>
<evidence type="ECO:0000256" key="9">
    <source>
        <dbReference type="ARBA" id="ARBA00064635"/>
    </source>
</evidence>
<keyword evidence="7" id="KW-0325">Glycoprotein</keyword>
<dbReference type="GO" id="GO:0005789">
    <property type="term" value="C:endoplasmic reticulum membrane"/>
    <property type="evidence" value="ECO:0007669"/>
    <property type="project" value="UniProtKB-SubCell"/>
</dbReference>
<evidence type="ECO:0000256" key="13">
    <source>
        <dbReference type="SAM" id="Phobius"/>
    </source>
</evidence>
<gene>
    <name evidence="16" type="ORF">FOB60_000762</name>
</gene>
<evidence type="ECO:0000256" key="11">
    <source>
        <dbReference type="SAM" id="Coils"/>
    </source>
</evidence>
<evidence type="ECO:0000256" key="5">
    <source>
        <dbReference type="ARBA" id="ARBA00022989"/>
    </source>
</evidence>
<evidence type="ECO:0000313" key="16">
    <source>
        <dbReference type="EMBL" id="KAF6059180.1"/>
    </source>
</evidence>
<dbReference type="OrthoDB" id="266334at2759"/>
<evidence type="ECO:0000256" key="4">
    <source>
        <dbReference type="ARBA" id="ARBA00022824"/>
    </source>
</evidence>
<feature type="chain" id="PRO_5044694615" description="SUN-like protein 1" evidence="14">
    <location>
        <begin position="21"/>
        <end position="572"/>
    </location>
</feature>
<keyword evidence="2 13" id="KW-0812">Transmembrane</keyword>
<evidence type="ECO:0000256" key="7">
    <source>
        <dbReference type="ARBA" id="ARBA00023180"/>
    </source>
</evidence>
<dbReference type="AlphaFoldDB" id="A0A8X7NQY8"/>
<evidence type="ECO:0000256" key="14">
    <source>
        <dbReference type="SAM" id="SignalP"/>
    </source>
</evidence>
<feature type="domain" description="SUN" evidence="15">
    <location>
        <begin position="123"/>
        <end position="290"/>
    </location>
</feature>
<dbReference type="InterPro" id="IPR008979">
    <property type="entry name" value="Galactose-bd-like_sf"/>
</dbReference>
<comment type="caution">
    <text evidence="16">The sequence shown here is derived from an EMBL/GenBank/DDBJ whole genome shotgun (WGS) entry which is preliminary data.</text>
</comment>
<comment type="similarity">
    <text evidence="8">Belongs to the SLP1 family.</text>
</comment>
<dbReference type="PROSITE" id="PS51469">
    <property type="entry name" value="SUN"/>
    <property type="match status" value="1"/>
</dbReference>
<comment type="subcellular location">
    <subcellularLocation>
        <location evidence="1">Endoplasmic reticulum membrane</location>
        <topology evidence="1">Single-pass type I membrane protein</topology>
    </subcellularLocation>
</comment>
<dbReference type="InterPro" id="IPR012919">
    <property type="entry name" value="SUN_dom"/>
</dbReference>
<feature type="coiled-coil region" evidence="11">
    <location>
        <begin position="300"/>
        <end position="327"/>
    </location>
</feature>
<dbReference type="EMBL" id="JABWAB010000001">
    <property type="protein sequence ID" value="KAF6059180.1"/>
    <property type="molecule type" value="Genomic_DNA"/>
</dbReference>
<name>A0A8X7NQY8_CANPA</name>
<evidence type="ECO:0000313" key="17">
    <source>
        <dbReference type="Proteomes" id="UP000590412"/>
    </source>
</evidence>
<keyword evidence="6 13" id="KW-0472">Membrane</keyword>
<evidence type="ECO:0000256" key="2">
    <source>
        <dbReference type="ARBA" id="ARBA00022692"/>
    </source>
</evidence>